<dbReference type="InterPro" id="IPR050639">
    <property type="entry name" value="SSR_resolvase"/>
</dbReference>
<dbReference type="InterPro" id="IPR038109">
    <property type="entry name" value="DNA_bind_recomb_sf"/>
</dbReference>
<dbReference type="Pfam" id="PF07508">
    <property type="entry name" value="Recombinase"/>
    <property type="match status" value="1"/>
</dbReference>
<comment type="caution">
    <text evidence="8">The sequence shown here is derived from an EMBL/GenBank/DDBJ whole genome shotgun (WGS) entry which is preliminary data.</text>
</comment>
<evidence type="ECO:0000256" key="3">
    <source>
        <dbReference type="ARBA" id="ARBA00023172"/>
    </source>
</evidence>
<sequence>MKNVFLYVRVSTDEQADKGFSLRDQEEKLLSYCSNNNFNVISIFKEDHSAKTFNRPEFKKMMSYIKKNYKSVDQVLFTKWDRFSRNTSESYNKINEFTELGVLVNAIEQPLDLSIPEQGLMLAVYLSMPEVENQRRSLNVKAGIRRAFKEGRYVVSPPKGYDMGRDKQNKPILIPNKDAKYIKEGFKLLSLGLYSQKTVLIKLKGKGFKTSKSAFARIIRNPIYHGDIILSAFNDELERVIKGIHEPLITKDLFEKVQVHIDGGKRQYQVRHKKINKKYPFKGFVLCPNCLKPLKASSSKGRSRYYAYYHCEKPCSTRYKVEEVESWFNDFLGGISLNPNSSELLQKIIENRFKSLTKSSRLSPKHYEEVSSIKHKLERLQDLYLDGDFDREEYKSTKVRYQNRLSELNAVEQNWKNQKDILSIYKNGLKKLESFDKQFNNSDIDLKRRLIGSIFPKNFQFENQSVRTADINPLLLKISSINKDFKGNKKWDKSKKIDLSQLVLKAGLEPARP</sequence>
<keyword evidence="2" id="KW-0238">DNA-binding</keyword>
<dbReference type="Gene3D" id="3.40.50.1390">
    <property type="entry name" value="Resolvase, N-terminal catalytic domain"/>
    <property type="match status" value="1"/>
</dbReference>
<feature type="domain" description="Resolvase/invertase-type recombinase catalytic" evidence="6">
    <location>
        <begin position="3"/>
        <end position="151"/>
    </location>
</feature>
<dbReference type="Proteomes" id="UP001356704">
    <property type="component" value="Unassembled WGS sequence"/>
</dbReference>
<evidence type="ECO:0000313" key="8">
    <source>
        <dbReference type="EMBL" id="MEF3079766.1"/>
    </source>
</evidence>
<evidence type="ECO:0000313" key="9">
    <source>
        <dbReference type="Proteomes" id="UP001356704"/>
    </source>
</evidence>
<dbReference type="PANTHER" id="PTHR30461:SF2">
    <property type="entry name" value="SERINE RECOMBINASE PINE-RELATED"/>
    <property type="match status" value="1"/>
</dbReference>
<dbReference type="InterPro" id="IPR006119">
    <property type="entry name" value="Resolv_N"/>
</dbReference>
<keyword evidence="3" id="KW-0233">DNA recombination</keyword>
<dbReference type="InterPro" id="IPR006118">
    <property type="entry name" value="Recombinase_CS"/>
</dbReference>
<dbReference type="InterPro" id="IPR011109">
    <property type="entry name" value="DNA_bind_recombinase_dom"/>
</dbReference>
<dbReference type="PROSITE" id="PS51737">
    <property type="entry name" value="RECOMBINASE_DNA_BIND"/>
    <property type="match status" value="1"/>
</dbReference>
<feature type="domain" description="Recombinase" evidence="7">
    <location>
        <begin position="158"/>
        <end position="267"/>
    </location>
</feature>
<dbReference type="Gene3D" id="3.90.1750.20">
    <property type="entry name" value="Putative Large Serine Recombinase, Chain B, Domain 2"/>
    <property type="match status" value="1"/>
</dbReference>
<name>A0ABU7W727_9FLAO</name>
<dbReference type="PROSITE" id="PS51736">
    <property type="entry name" value="RECOMBINASES_3"/>
    <property type="match status" value="1"/>
</dbReference>
<dbReference type="SMART" id="SM00857">
    <property type="entry name" value="Resolvase"/>
    <property type="match status" value="1"/>
</dbReference>
<evidence type="ECO:0000259" key="6">
    <source>
        <dbReference type="PROSITE" id="PS51736"/>
    </source>
</evidence>
<evidence type="ECO:0000256" key="2">
    <source>
        <dbReference type="ARBA" id="ARBA00023125"/>
    </source>
</evidence>
<evidence type="ECO:0000256" key="5">
    <source>
        <dbReference type="SAM" id="Coils"/>
    </source>
</evidence>
<evidence type="ECO:0000256" key="4">
    <source>
        <dbReference type="PROSITE-ProRule" id="PRU10137"/>
    </source>
</evidence>
<dbReference type="RefSeq" id="WP_331810501.1">
    <property type="nucleotide sequence ID" value="NZ_JAZHOU010000004.1"/>
</dbReference>
<evidence type="ECO:0000256" key="1">
    <source>
        <dbReference type="ARBA" id="ARBA00022908"/>
    </source>
</evidence>
<evidence type="ECO:0000259" key="7">
    <source>
        <dbReference type="PROSITE" id="PS51737"/>
    </source>
</evidence>
<organism evidence="8 9">
    <name type="scientific">Winogradskyella poriferorum</name>
    <dbReference type="NCBI Taxonomy" id="307627"/>
    <lineage>
        <taxon>Bacteria</taxon>
        <taxon>Pseudomonadati</taxon>
        <taxon>Bacteroidota</taxon>
        <taxon>Flavobacteriia</taxon>
        <taxon>Flavobacteriales</taxon>
        <taxon>Flavobacteriaceae</taxon>
        <taxon>Winogradskyella</taxon>
    </lineage>
</organism>
<dbReference type="PROSITE" id="PS00397">
    <property type="entry name" value="RECOMBINASES_1"/>
    <property type="match status" value="1"/>
</dbReference>
<keyword evidence="1" id="KW-0229">DNA integration</keyword>
<dbReference type="InterPro" id="IPR036162">
    <property type="entry name" value="Resolvase-like_N_sf"/>
</dbReference>
<keyword evidence="5" id="KW-0175">Coiled coil</keyword>
<dbReference type="EMBL" id="JAZHOU010000004">
    <property type="protein sequence ID" value="MEF3079766.1"/>
    <property type="molecule type" value="Genomic_DNA"/>
</dbReference>
<dbReference type="CDD" id="cd00338">
    <property type="entry name" value="Ser_Recombinase"/>
    <property type="match status" value="1"/>
</dbReference>
<feature type="active site" description="O-(5'-phospho-DNA)-serine intermediate" evidence="4">
    <location>
        <position position="11"/>
    </location>
</feature>
<gene>
    <name evidence="8" type="ORF">V1468_12175</name>
</gene>
<keyword evidence="9" id="KW-1185">Reference proteome</keyword>
<accession>A0ABU7W727</accession>
<protein>
    <submittedName>
        <fullName evidence="8">Recombinase family protein</fullName>
    </submittedName>
</protein>
<dbReference type="Pfam" id="PF00239">
    <property type="entry name" value="Resolvase"/>
    <property type="match status" value="1"/>
</dbReference>
<proteinExistence type="predicted"/>
<feature type="coiled-coil region" evidence="5">
    <location>
        <begin position="391"/>
        <end position="418"/>
    </location>
</feature>
<dbReference type="SUPFAM" id="SSF53041">
    <property type="entry name" value="Resolvase-like"/>
    <property type="match status" value="1"/>
</dbReference>
<reference evidence="8 9" key="1">
    <citation type="submission" date="2024-02" db="EMBL/GenBank/DDBJ databases">
        <title>Winogradskyella poriferorum JCM 12885.</title>
        <authorList>
            <person name="Zhang D.-F."/>
            <person name="Fu Z.-Y."/>
        </authorList>
    </citation>
    <scope>NUCLEOTIDE SEQUENCE [LARGE SCALE GENOMIC DNA]</scope>
    <source>
        <strain evidence="8 9">JCM 12885</strain>
    </source>
</reference>
<dbReference type="PANTHER" id="PTHR30461">
    <property type="entry name" value="DNA-INVERTASE FROM LAMBDOID PROPHAGE"/>
    <property type="match status" value="1"/>
</dbReference>